<accession>A0A951U4H2</accession>
<dbReference type="Proteomes" id="UP000707356">
    <property type="component" value="Unassembled WGS sequence"/>
</dbReference>
<keyword evidence="1" id="KW-0378">Hydrolase</keyword>
<name>A0A951U4H2_9CYAN</name>
<dbReference type="AlphaFoldDB" id="A0A951U4H2"/>
<gene>
    <name evidence="1" type="ORF">KME07_08195</name>
</gene>
<sequence length="211" mass="24497">MTEQFVYLHGFASSPKSAKAQYFQNCFSAANLSLQIPDLNCGDFCHLTLTRQINQVQALLQDLSPAPVTLIGSSFGGLTAAWLAERSCQVRRLVLLAPAFEFWQHWQLRLADQLEQWQQQPLLVYHHGERQMLPLHYQFVRDLQQYDETQIQRALPTLILHGRQDEVIPIQASRRFAERRASVNLVELESDHELIDVQEQIWREIQAFCQI</sequence>
<dbReference type="GO" id="GO:0016787">
    <property type="term" value="F:hydrolase activity"/>
    <property type="evidence" value="ECO:0007669"/>
    <property type="project" value="UniProtKB-KW"/>
</dbReference>
<dbReference type="EMBL" id="JAHHHV010000042">
    <property type="protein sequence ID" value="MBW4465406.1"/>
    <property type="molecule type" value="Genomic_DNA"/>
</dbReference>
<dbReference type="PANTHER" id="PTHR35602:SF3">
    <property type="entry name" value="ESTERASE YQIA"/>
    <property type="match status" value="1"/>
</dbReference>
<evidence type="ECO:0000313" key="2">
    <source>
        <dbReference type="Proteomes" id="UP000707356"/>
    </source>
</evidence>
<reference evidence="1" key="2">
    <citation type="journal article" date="2022" name="Microbiol. Resour. Announc.">
        <title>Metagenome Sequencing to Explore Phylogenomics of Terrestrial Cyanobacteria.</title>
        <authorList>
            <person name="Ward R.D."/>
            <person name="Stajich J.E."/>
            <person name="Johansen J.R."/>
            <person name="Huntemann M."/>
            <person name="Clum A."/>
            <person name="Foster B."/>
            <person name="Foster B."/>
            <person name="Roux S."/>
            <person name="Palaniappan K."/>
            <person name="Varghese N."/>
            <person name="Mukherjee S."/>
            <person name="Reddy T.B.K."/>
            <person name="Daum C."/>
            <person name="Copeland A."/>
            <person name="Chen I.A."/>
            <person name="Ivanova N.N."/>
            <person name="Kyrpides N.C."/>
            <person name="Shapiro N."/>
            <person name="Eloe-Fadrosh E.A."/>
            <person name="Pietrasiak N."/>
        </authorList>
    </citation>
    <scope>NUCLEOTIDE SEQUENCE</scope>
    <source>
        <strain evidence="1">GSE-TBD4-15B</strain>
    </source>
</reference>
<evidence type="ECO:0000313" key="1">
    <source>
        <dbReference type="EMBL" id="MBW4465406.1"/>
    </source>
</evidence>
<dbReference type="PANTHER" id="PTHR35602">
    <property type="entry name" value="ESTERASE YQIA-RELATED"/>
    <property type="match status" value="1"/>
</dbReference>
<dbReference type="InterPro" id="IPR029058">
    <property type="entry name" value="AB_hydrolase_fold"/>
</dbReference>
<dbReference type="InterPro" id="IPR008886">
    <property type="entry name" value="UPF0227/Esterase_YqiA"/>
</dbReference>
<dbReference type="Pfam" id="PF05728">
    <property type="entry name" value="UPF0227"/>
    <property type="match status" value="1"/>
</dbReference>
<proteinExistence type="predicted"/>
<dbReference type="SUPFAM" id="SSF53474">
    <property type="entry name" value="alpha/beta-Hydrolases"/>
    <property type="match status" value="1"/>
</dbReference>
<organism evidence="1 2">
    <name type="scientific">Pegethrix bostrychoides GSE-TBD4-15B</name>
    <dbReference type="NCBI Taxonomy" id="2839662"/>
    <lineage>
        <taxon>Bacteria</taxon>
        <taxon>Bacillati</taxon>
        <taxon>Cyanobacteriota</taxon>
        <taxon>Cyanophyceae</taxon>
        <taxon>Oculatellales</taxon>
        <taxon>Oculatellaceae</taxon>
        <taxon>Pegethrix</taxon>
    </lineage>
</organism>
<protein>
    <submittedName>
        <fullName evidence="1">Alpha/beta fold hydrolase</fullName>
    </submittedName>
</protein>
<reference evidence="1" key="1">
    <citation type="submission" date="2021-05" db="EMBL/GenBank/DDBJ databases">
        <authorList>
            <person name="Pietrasiak N."/>
            <person name="Ward R."/>
            <person name="Stajich J.E."/>
            <person name="Kurbessoian T."/>
        </authorList>
    </citation>
    <scope>NUCLEOTIDE SEQUENCE</scope>
    <source>
        <strain evidence="1">GSE-TBD4-15B</strain>
    </source>
</reference>
<comment type="caution">
    <text evidence="1">The sequence shown here is derived from an EMBL/GenBank/DDBJ whole genome shotgun (WGS) entry which is preliminary data.</text>
</comment>
<dbReference type="Gene3D" id="3.40.50.1820">
    <property type="entry name" value="alpha/beta hydrolase"/>
    <property type="match status" value="1"/>
</dbReference>